<dbReference type="GO" id="GO:0009903">
    <property type="term" value="P:chloroplast avoidance movement"/>
    <property type="evidence" value="ECO:0007669"/>
    <property type="project" value="TreeGrafter"/>
</dbReference>
<feature type="compositionally biased region" description="Polar residues" evidence="4">
    <location>
        <begin position="266"/>
        <end position="280"/>
    </location>
</feature>
<comment type="similarity">
    <text evidence="1">Belongs to the WEB family.</text>
</comment>
<evidence type="ECO:0000256" key="4">
    <source>
        <dbReference type="SAM" id="MobiDB-lite"/>
    </source>
</evidence>
<name>A0A7N0T9B6_KALFE</name>
<evidence type="ECO:0000256" key="2">
    <source>
        <dbReference type="ARBA" id="ARBA00023054"/>
    </source>
</evidence>
<dbReference type="OMA" id="SWSMNKR"/>
<feature type="compositionally biased region" description="Basic residues" evidence="4">
    <location>
        <begin position="281"/>
        <end position="290"/>
    </location>
</feature>
<reference evidence="5" key="1">
    <citation type="submission" date="2021-01" db="UniProtKB">
        <authorList>
            <consortium name="EnsemblPlants"/>
        </authorList>
    </citation>
    <scope>IDENTIFICATION</scope>
</reference>
<accession>A0A7N0T9B6</accession>
<sequence length="311" mass="35510">MAELARTKEEIKRAKDSATQSWLDSRPVIDELEKLQLRLESARNRASETDKTVSQLQGELEDVYVSIRDRIEGGREAKKTISDADQASDQIKEDMKRLEEEVNESKRDRAKLKQTLRIKRQELRKLQLTLRAVRIETGALTASESEALRHVDRLETESATVQLTREDYTALMKRAKEETSLADWRISVSAEQRVLAEASREAAMKRLEECYSEQRSKDKLAEEEKPENGREMEQVLPEDGYVARSPNAAQSAGSRSTRGASSRRTNPPQAASRGQRQNARGSRRRVARKKKTSIFYRIRCFLCANSSPTVR</sequence>
<dbReference type="GO" id="GO:0005829">
    <property type="term" value="C:cytosol"/>
    <property type="evidence" value="ECO:0007669"/>
    <property type="project" value="TreeGrafter"/>
</dbReference>
<feature type="coiled-coil region" evidence="3">
    <location>
        <begin position="1"/>
        <end position="136"/>
    </location>
</feature>
<dbReference type="PANTHER" id="PTHR32054:SF70">
    <property type="entry name" value="OS07G0620100 PROTEIN"/>
    <property type="match status" value="1"/>
</dbReference>
<dbReference type="GO" id="GO:0009904">
    <property type="term" value="P:chloroplast accumulation movement"/>
    <property type="evidence" value="ECO:0007669"/>
    <property type="project" value="TreeGrafter"/>
</dbReference>
<feature type="region of interest" description="Disordered" evidence="4">
    <location>
        <begin position="211"/>
        <end position="290"/>
    </location>
</feature>
<organism evidence="5 6">
    <name type="scientific">Kalanchoe fedtschenkoi</name>
    <name type="common">Lavender scallops</name>
    <name type="synonym">South American air plant</name>
    <dbReference type="NCBI Taxonomy" id="63787"/>
    <lineage>
        <taxon>Eukaryota</taxon>
        <taxon>Viridiplantae</taxon>
        <taxon>Streptophyta</taxon>
        <taxon>Embryophyta</taxon>
        <taxon>Tracheophyta</taxon>
        <taxon>Spermatophyta</taxon>
        <taxon>Magnoliopsida</taxon>
        <taxon>eudicotyledons</taxon>
        <taxon>Gunneridae</taxon>
        <taxon>Pentapetalae</taxon>
        <taxon>Saxifragales</taxon>
        <taxon>Crassulaceae</taxon>
        <taxon>Kalanchoe</taxon>
    </lineage>
</organism>
<dbReference type="PANTHER" id="PTHR32054">
    <property type="entry name" value="HEAVY CHAIN, PUTATIVE, EXPRESSED-RELATED-RELATED"/>
    <property type="match status" value="1"/>
</dbReference>
<dbReference type="AlphaFoldDB" id="A0A7N0T9B6"/>
<feature type="compositionally biased region" description="Low complexity" evidence="4">
    <location>
        <begin position="251"/>
        <end position="265"/>
    </location>
</feature>
<keyword evidence="6" id="KW-1185">Reference proteome</keyword>
<dbReference type="Gramene" id="Kaladp0028s0054.1.v1.1">
    <property type="protein sequence ID" value="Kaladp0028s0054.1.v1.1.CDS.1"/>
    <property type="gene ID" value="Kaladp0028s0054.v1.1"/>
</dbReference>
<proteinExistence type="inferred from homology"/>
<feature type="compositionally biased region" description="Basic and acidic residues" evidence="4">
    <location>
        <begin position="211"/>
        <end position="233"/>
    </location>
</feature>
<dbReference type="EnsemblPlants" id="Kaladp0028s0054.1.v1.1">
    <property type="protein sequence ID" value="Kaladp0028s0054.1.v1.1.CDS.1"/>
    <property type="gene ID" value="Kaladp0028s0054.v1.1"/>
</dbReference>
<protein>
    <submittedName>
        <fullName evidence="5">Uncharacterized protein</fullName>
    </submittedName>
</protein>
<evidence type="ECO:0000313" key="6">
    <source>
        <dbReference type="Proteomes" id="UP000594263"/>
    </source>
</evidence>
<keyword evidence="2 3" id="KW-0175">Coiled coil</keyword>
<evidence type="ECO:0000256" key="3">
    <source>
        <dbReference type="SAM" id="Coils"/>
    </source>
</evidence>
<dbReference type="Proteomes" id="UP000594263">
    <property type="component" value="Unplaced"/>
</dbReference>
<evidence type="ECO:0000313" key="5">
    <source>
        <dbReference type="EnsemblPlants" id="Kaladp0028s0054.1.v1.1.CDS.1"/>
    </source>
</evidence>
<evidence type="ECO:0000256" key="1">
    <source>
        <dbReference type="ARBA" id="ARBA00005485"/>
    </source>
</evidence>